<evidence type="ECO:0000313" key="3">
    <source>
        <dbReference type="Proteomes" id="UP000291084"/>
    </source>
</evidence>
<evidence type="ECO:0000256" key="1">
    <source>
        <dbReference type="SAM" id="MobiDB-lite"/>
    </source>
</evidence>
<protein>
    <submittedName>
        <fullName evidence="2">Uncharacterized protein</fullName>
    </submittedName>
</protein>
<accession>A0A0S3SK23</accession>
<sequence length="112" mass="12376">MTLAFQRTSGRRSRNHDRSSAGSRDSVNADPGSSGGGNTQGRGGFFSTLLPFLLLHATPPHFLLYPFRSLQSLYKKKPPWSAMRNSILHRLVLAIGCKTATNFRHGTTITEF</sequence>
<gene>
    <name evidence="2" type="primary">Vigan.07G204200</name>
    <name evidence="2" type="ORF">VIGAN_07204200</name>
</gene>
<dbReference type="Proteomes" id="UP000291084">
    <property type="component" value="Chromosome 7"/>
</dbReference>
<proteinExistence type="predicted"/>
<evidence type="ECO:0000313" key="2">
    <source>
        <dbReference type="EMBL" id="BAT93131.1"/>
    </source>
</evidence>
<feature type="region of interest" description="Disordered" evidence="1">
    <location>
        <begin position="1"/>
        <end position="41"/>
    </location>
</feature>
<reference evidence="2 3" key="1">
    <citation type="journal article" date="2015" name="Sci. Rep.">
        <title>The power of single molecule real-time sequencing technology in the de novo assembly of a eukaryotic genome.</title>
        <authorList>
            <person name="Sakai H."/>
            <person name="Naito K."/>
            <person name="Ogiso-Tanaka E."/>
            <person name="Takahashi Y."/>
            <person name="Iseki K."/>
            <person name="Muto C."/>
            <person name="Satou K."/>
            <person name="Teruya K."/>
            <person name="Shiroma A."/>
            <person name="Shimoji M."/>
            <person name="Hirano T."/>
            <person name="Itoh T."/>
            <person name="Kaga A."/>
            <person name="Tomooka N."/>
        </authorList>
    </citation>
    <scope>NUCLEOTIDE SEQUENCE [LARGE SCALE GENOMIC DNA]</scope>
    <source>
        <strain evidence="3">cv. Shumari</strain>
    </source>
</reference>
<dbReference type="AlphaFoldDB" id="A0A0S3SK23"/>
<organism evidence="2 3">
    <name type="scientific">Vigna angularis var. angularis</name>
    <dbReference type="NCBI Taxonomy" id="157739"/>
    <lineage>
        <taxon>Eukaryota</taxon>
        <taxon>Viridiplantae</taxon>
        <taxon>Streptophyta</taxon>
        <taxon>Embryophyta</taxon>
        <taxon>Tracheophyta</taxon>
        <taxon>Spermatophyta</taxon>
        <taxon>Magnoliopsida</taxon>
        <taxon>eudicotyledons</taxon>
        <taxon>Gunneridae</taxon>
        <taxon>Pentapetalae</taxon>
        <taxon>rosids</taxon>
        <taxon>fabids</taxon>
        <taxon>Fabales</taxon>
        <taxon>Fabaceae</taxon>
        <taxon>Papilionoideae</taxon>
        <taxon>50 kb inversion clade</taxon>
        <taxon>NPAAA clade</taxon>
        <taxon>indigoferoid/millettioid clade</taxon>
        <taxon>Phaseoleae</taxon>
        <taxon>Vigna</taxon>
    </lineage>
</organism>
<keyword evidence="3" id="KW-1185">Reference proteome</keyword>
<dbReference type="EMBL" id="AP015040">
    <property type="protein sequence ID" value="BAT93131.1"/>
    <property type="molecule type" value="Genomic_DNA"/>
</dbReference>
<name>A0A0S3SK23_PHAAN</name>